<keyword evidence="9 12" id="KW-0472">Membrane</keyword>
<evidence type="ECO:0000256" key="6">
    <source>
        <dbReference type="ARBA" id="ARBA00022842"/>
    </source>
</evidence>
<dbReference type="SUPFAM" id="SSF144083">
    <property type="entry name" value="Magnesium transport protein CorA, transmembrane region"/>
    <property type="match status" value="1"/>
</dbReference>
<evidence type="ECO:0000313" key="17">
    <source>
        <dbReference type="Proteomes" id="UP001190002"/>
    </source>
</evidence>
<dbReference type="GO" id="GO:0015095">
    <property type="term" value="F:magnesium ion transmembrane transporter activity"/>
    <property type="evidence" value="ECO:0007669"/>
    <property type="project" value="TreeGrafter"/>
</dbReference>
<keyword evidence="18" id="KW-1185">Reference proteome</keyword>
<evidence type="ECO:0000256" key="3">
    <source>
        <dbReference type="ARBA" id="ARBA00022448"/>
    </source>
</evidence>
<evidence type="ECO:0000256" key="9">
    <source>
        <dbReference type="ARBA" id="ARBA00023136"/>
    </source>
</evidence>
<evidence type="ECO:0000256" key="7">
    <source>
        <dbReference type="ARBA" id="ARBA00022989"/>
    </source>
</evidence>
<keyword evidence="8" id="KW-0406">Ion transport</keyword>
<comment type="function">
    <text evidence="11">Mediates influx of magnesium ions. Alternates between open and closed states. Activated by low cytoplasmic Mg(2+) levels. Inactive when cytoplasmic Mg(2+) levels are high.</text>
</comment>
<dbReference type="GeneID" id="34793153"/>
<dbReference type="EMBL" id="CATVXE010000005">
    <property type="protein sequence ID" value="CAJ0681613.1"/>
    <property type="molecule type" value="Genomic_DNA"/>
</dbReference>
<dbReference type="GO" id="GO:0050897">
    <property type="term" value="F:cobalt ion binding"/>
    <property type="evidence" value="ECO:0007669"/>
    <property type="project" value="TreeGrafter"/>
</dbReference>
<dbReference type="Gene3D" id="1.20.58.340">
    <property type="entry name" value="Magnesium transport protein CorA, transmembrane region"/>
    <property type="match status" value="2"/>
</dbReference>
<evidence type="ECO:0000256" key="1">
    <source>
        <dbReference type="ARBA" id="ARBA00004651"/>
    </source>
</evidence>
<evidence type="ECO:0000256" key="12">
    <source>
        <dbReference type="SAM" id="Phobius"/>
    </source>
</evidence>
<dbReference type="FunFam" id="1.20.58.340:FF:000004">
    <property type="entry name" value="Magnesium transport protein CorA"/>
    <property type="match status" value="1"/>
</dbReference>
<evidence type="ECO:0000256" key="5">
    <source>
        <dbReference type="ARBA" id="ARBA00022692"/>
    </source>
</evidence>
<dbReference type="GO" id="GO:0015087">
    <property type="term" value="F:cobalt ion transmembrane transporter activity"/>
    <property type="evidence" value="ECO:0007669"/>
    <property type="project" value="TreeGrafter"/>
</dbReference>
<dbReference type="PANTHER" id="PTHR46494:SF1">
    <property type="entry name" value="CORA FAMILY METAL ION TRANSPORTER (EUROFUNG)"/>
    <property type="match status" value="1"/>
</dbReference>
<comment type="caution">
    <text evidence="13">The sequence shown here is derived from an EMBL/GenBank/DDBJ whole genome shotgun (WGS) entry which is preliminary data.</text>
</comment>
<comment type="similarity">
    <text evidence="2">Belongs to the CorA metal ion transporter (MIT) (TC 1.A.35) family.</text>
</comment>
<dbReference type="Proteomes" id="UP001190002">
    <property type="component" value="Unassembled WGS sequence"/>
</dbReference>
<name>A0A0D5AUE0_9RALS</name>
<keyword evidence="7 12" id="KW-1133">Transmembrane helix</keyword>
<sequence length="323" mass="36470">MSMVINSALYRNGKRERDLSVEAISDVLHTPGSFVWLGLHEPDDAMLKRVQEEFGLHDLAIEDARNAHQRPKLETYGDTLFIVLNTAQMDDGNVVFGETHLFVGRDFLVSVRHGPSASYSPVRERCERTPQLLAKGAPFALYAVMDFVVDNYQPVLHRMQDEFEQIESQIFGDTFDRGAIERLYTLKRQLLRLRNAALPVEDIAGQLIRLHEEVVPKELRAYFRDIADHAHRVVGALDVIREMLTTAISVNVALVSVTQNDIVKRLAGWGAILAIPTVVFSNYGMNFKGMPELEHPAGYPIVLACTAAACVWLYRKLRRSGWI</sequence>
<evidence type="ECO:0000256" key="11">
    <source>
        <dbReference type="ARBA" id="ARBA00045497"/>
    </source>
</evidence>
<dbReference type="PANTHER" id="PTHR46494">
    <property type="entry name" value="CORA FAMILY METAL ION TRANSPORTER (EUROFUNG)"/>
    <property type="match status" value="1"/>
</dbReference>
<dbReference type="Proteomes" id="UP001190452">
    <property type="component" value="Unassembled WGS sequence"/>
</dbReference>
<dbReference type="InterPro" id="IPR002523">
    <property type="entry name" value="MgTranspt_CorA/ZnTranspt_ZntB"/>
</dbReference>
<feature type="transmembrane region" description="Helical" evidence="12">
    <location>
        <begin position="266"/>
        <end position="285"/>
    </location>
</feature>
<protein>
    <submittedName>
        <fullName evidence="13 15">Magnesium transport protein CorA</fullName>
    </submittedName>
</protein>
<dbReference type="AlphaFoldDB" id="A0A0D5AUE0"/>
<dbReference type="OrthoDB" id="9803416at2"/>
<organism evidence="13 17">
    <name type="scientific">Ralstonia mannitolilytica</name>
    <dbReference type="NCBI Taxonomy" id="105219"/>
    <lineage>
        <taxon>Bacteria</taxon>
        <taxon>Pseudomonadati</taxon>
        <taxon>Pseudomonadota</taxon>
        <taxon>Betaproteobacteria</taxon>
        <taxon>Burkholderiales</taxon>
        <taxon>Burkholderiaceae</taxon>
        <taxon>Ralstonia</taxon>
    </lineage>
</organism>
<evidence type="ECO:0000313" key="18">
    <source>
        <dbReference type="Proteomes" id="UP001190452"/>
    </source>
</evidence>
<proteinExistence type="inferred from homology"/>
<dbReference type="SUPFAM" id="SSF143865">
    <property type="entry name" value="CorA soluble domain-like"/>
    <property type="match status" value="1"/>
</dbReference>
<dbReference type="Pfam" id="PF01544">
    <property type="entry name" value="CorA"/>
    <property type="match status" value="1"/>
</dbReference>
<feature type="transmembrane region" description="Helical" evidence="12">
    <location>
        <begin position="297"/>
        <end position="314"/>
    </location>
</feature>
<dbReference type="Gene3D" id="3.30.460.20">
    <property type="entry name" value="CorA soluble domain-like"/>
    <property type="match status" value="1"/>
</dbReference>
<comment type="catalytic activity">
    <reaction evidence="10">
        <text>Mg(2+)(in) = Mg(2+)(out)</text>
        <dbReference type="Rhea" id="RHEA:29827"/>
        <dbReference type="ChEBI" id="CHEBI:18420"/>
    </reaction>
</comment>
<dbReference type="GO" id="GO:0000287">
    <property type="term" value="F:magnesium ion binding"/>
    <property type="evidence" value="ECO:0007669"/>
    <property type="project" value="TreeGrafter"/>
</dbReference>
<dbReference type="GO" id="GO:0005886">
    <property type="term" value="C:plasma membrane"/>
    <property type="evidence" value="ECO:0007669"/>
    <property type="project" value="UniProtKB-SubCell"/>
</dbReference>
<keyword evidence="6" id="KW-0460">Magnesium</keyword>
<dbReference type="EMBL" id="UGVE01000002">
    <property type="protein sequence ID" value="SUE35910.1"/>
    <property type="molecule type" value="Genomic_DNA"/>
</dbReference>
<dbReference type="CDD" id="cd12830">
    <property type="entry name" value="MtCorA-like"/>
    <property type="match status" value="1"/>
</dbReference>
<comment type="subcellular location">
    <subcellularLocation>
        <location evidence="1">Cell membrane</location>
        <topology evidence="1">Multi-pass membrane protein</topology>
    </subcellularLocation>
</comment>
<evidence type="ECO:0000313" key="13">
    <source>
        <dbReference type="EMBL" id="CAJ0681613.1"/>
    </source>
</evidence>
<keyword evidence="3" id="KW-0813">Transport</keyword>
<reference evidence="15 16" key="1">
    <citation type="submission" date="2018-06" db="EMBL/GenBank/DDBJ databases">
        <authorList>
            <consortium name="Pathogen Informatics"/>
            <person name="Doyle S."/>
        </authorList>
    </citation>
    <scope>NUCLEOTIDE SEQUENCE [LARGE SCALE GENOMIC DNA]</scope>
    <source>
        <strain evidence="15 16">NCTC10894</strain>
    </source>
</reference>
<evidence type="ECO:0000256" key="8">
    <source>
        <dbReference type="ARBA" id="ARBA00023065"/>
    </source>
</evidence>
<evidence type="ECO:0000256" key="10">
    <source>
        <dbReference type="ARBA" id="ARBA00034269"/>
    </source>
</evidence>
<dbReference type="InterPro" id="IPR045861">
    <property type="entry name" value="CorA_cytoplasmic_dom"/>
</dbReference>
<dbReference type="KEGG" id="rmn:TK49_17335"/>
<evidence type="ECO:0000256" key="2">
    <source>
        <dbReference type="ARBA" id="ARBA00009765"/>
    </source>
</evidence>
<evidence type="ECO:0000313" key="16">
    <source>
        <dbReference type="Proteomes" id="UP000255008"/>
    </source>
</evidence>
<dbReference type="Proteomes" id="UP000255008">
    <property type="component" value="Unassembled WGS sequence"/>
</dbReference>
<evidence type="ECO:0000256" key="4">
    <source>
        <dbReference type="ARBA" id="ARBA00022475"/>
    </source>
</evidence>
<keyword evidence="4" id="KW-1003">Cell membrane</keyword>
<keyword evidence="5 12" id="KW-0812">Transmembrane</keyword>
<gene>
    <name evidence="13" type="primary">corA_1</name>
    <name evidence="14" type="synonym">corA_2</name>
    <name evidence="15" type="ORF">NCTC10894_03927</name>
    <name evidence="14" type="ORF">R77569_01750</name>
    <name evidence="13" type="ORF">R77591_01422</name>
</gene>
<dbReference type="RefSeq" id="WP_045218460.1">
    <property type="nucleotide sequence ID" value="NZ_BAAAEC010000011.1"/>
</dbReference>
<dbReference type="InterPro" id="IPR045863">
    <property type="entry name" value="CorA_TM1_TM2"/>
</dbReference>
<evidence type="ECO:0000313" key="14">
    <source>
        <dbReference type="EMBL" id="CAJ0864927.1"/>
    </source>
</evidence>
<accession>A0A0D5AUE0</accession>
<reference evidence="13 18" key="2">
    <citation type="submission" date="2023-07" db="EMBL/GenBank/DDBJ databases">
        <authorList>
            <person name="Peeters C."/>
        </authorList>
    </citation>
    <scope>NUCLEOTIDE SEQUENCE</scope>
    <source>
        <strain evidence="14 18">R-77569</strain>
        <strain evidence="13">R-77591</strain>
    </source>
</reference>
<dbReference type="EMBL" id="CAUDKV010000006">
    <property type="protein sequence ID" value="CAJ0864927.1"/>
    <property type="molecule type" value="Genomic_DNA"/>
</dbReference>
<evidence type="ECO:0000313" key="15">
    <source>
        <dbReference type="EMBL" id="SUE35910.1"/>
    </source>
</evidence>